<feature type="signal peptide" evidence="10">
    <location>
        <begin position="1"/>
        <end position="29"/>
    </location>
</feature>
<keyword evidence="5" id="KW-0336">GPI-anchor</keyword>
<comment type="caution">
    <text evidence="9">Lacks conserved residue(s) required for the propagation of feature annotation.</text>
</comment>
<evidence type="ECO:0000256" key="1">
    <source>
        <dbReference type="ARBA" id="ARBA00004589"/>
    </source>
</evidence>
<feature type="chain" id="PRO_5045439308" description="CFEM domain-containing protein" evidence="10">
    <location>
        <begin position="30"/>
        <end position="175"/>
    </location>
</feature>
<evidence type="ECO:0000256" key="4">
    <source>
        <dbReference type="ARBA" id="ARBA00022525"/>
    </source>
</evidence>
<evidence type="ECO:0000256" key="9">
    <source>
        <dbReference type="PROSITE-ProRule" id="PRU01356"/>
    </source>
</evidence>
<comment type="similarity">
    <text evidence="3">Belongs to the RBT5 family.</text>
</comment>
<feature type="domain" description="CFEM" evidence="11">
    <location>
        <begin position="18"/>
        <end position="143"/>
    </location>
</feature>
<evidence type="ECO:0000313" key="13">
    <source>
        <dbReference type="Proteomes" id="UP001610334"/>
    </source>
</evidence>
<organism evidence="12 13">
    <name type="scientific">Aspergillus granulosus</name>
    <dbReference type="NCBI Taxonomy" id="176169"/>
    <lineage>
        <taxon>Eukaryota</taxon>
        <taxon>Fungi</taxon>
        <taxon>Dikarya</taxon>
        <taxon>Ascomycota</taxon>
        <taxon>Pezizomycotina</taxon>
        <taxon>Eurotiomycetes</taxon>
        <taxon>Eurotiomycetidae</taxon>
        <taxon>Eurotiales</taxon>
        <taxon>Aspergillaceae</taxon>
        <taxon>Aspergillus</taxon>
        <taxon>Aspergillus subgen. Nidulantes</taxon>
    </lineage>
</organism>
<reference evidence="12 13" key="1">
    <citation type="submission" date="2024-07" db="EMBL/GenBank/DDBJ databases">
        <title>Section-level genome sequencing and comparative genomics of Aspergillus sections Usti and Cavernicolus.</title>
        <authorList>
            <consortium name="Lawrence Berkeley National Laboratory"/>
            <person name="Nybo J.L."/>
            <person name="Vesth T.C."/>
            <person name="Theobald S."/>
            <person name="Frisvad J.C."/>
            <person name="Larsen T.O."/>
            <person name="Kjaerboelling I."/>
            <person name="Rothschild-Mancinelli K."/>
            <person name="Lyhne E.K."/>
            <person name="Kogle M.E."/>
            <person name="Barry K."/>
            <person name="Clum A."/>
            <person name="Na H."/>
            <person name="Ledsgaard L."/>
            <person name="Lin J."/>
            <person name="Lipzen A."/>
            <person name="Kuo A."/>
            <person name="Riley R."/>
            <person name="Mondo S."/>
            <person name="Labutti K."/>
            <person name="Haridas S."/>
            <person name="Pangalinan J."/>
            <person name="Salamov A.A."/>
            <person name="Simmons B.A."/>
            <person name="Magnuson J.K."/>
            <person name="Chen J."/>
            <person name="Drula E."/>
            <person name="Henrissat B."/>
            <person name="Wiebenga A."/>
            <person name="Lubbers R.J."/>
            <person name="Gomes A.C."/>
            <person name="Makela M.R."/>
            <person name="Stajich J."/>
            <person name="Grigoriev I.V."/>
            <person name="Mortensen U.H."/>
            <person name="De Vries R.P."/>
            <person name="Baker S.E."/>
            <person name="Andersen M.R."/>
        </authorList>
    </citation>
    <scope>NUCLEOTIDE SEQUENCE [LARGE SCALE GENOMIC DNA]</scope>
    <source>
        <strain evidence="12 13">CBS 588.65</strain>
    </source>
</reference>
<dbReference type="Proteomes" id="UP001610334">
    <property type="component" value="Unassembled WGS sequence"/>
</dbReference>
<proteinExistence type="inferred from homology"/>
<comment type="subcellular location">
    <subcellularLocation>
        <location evidence="1">Membrane</location>
        <topology evidence="1">Lipid-anchor</topology>
        <topology evidence="1">GPI-anchor</topology>
    </subcellularLocation>
    <subcellularLocation>
        <location evidence="2">Secreted</location>
    </subcellularLocation>
</comment>
<evidence type="ECO:0000256" key="3">
    <source>
        <dbReference type="ARBA" id="ARBA00010031"/>
    </source>
</evidence>
<evidence type="ECO:0000256" key="7">
    <source>
        <dbReference type="ARBA" id="ARBA00023157"/>
    </source>
</evidence>
<keyword evidence="5" id="KW-0472">Membrane</keyword>
<evidence type="ECO:0000313" key="12">
    <source>
        <dbReference type="EMBL" id="KAL2810081.1"/>
    </source>
</evidence>
<dbReference type="EMBL" id="JBFXLT010000077">
    <property type="protein sequence ID" value="KAL2810081.1"/>
    <property type="molecule type" value="Genomic_DNA"/>
</dbReference>
<gene>
    <name evidence="12" type="ORF">BJX63DRAFT_403132</name>
</gene>
<evidence type="ECO:0000256" key="10">
    <source>
        <dbReference type="SAM" id="SignalP"/>
    </source>
</evidence>
<keyword evidence="13" id="KW-1185">Reference proteome</keyword>
<evidence type="ECO:0000256" key="2">
    <source>
        <dbReference type="ARBA" id="ARBA00004613"/>
    </source>
</evidence>
<accession>A0ABR4H3P9</accession>
<dbReference type="InterPro" id="IPR008427">
    <property type="entry name" value="Extracellular_membr_CFEM_dom"/>
</dbReference>
<keyword evidence="5" id="KW-0325">Glycoprotein</keyword>
<keyword evidence="8" id="KW-0449">Lipoprotein</keyword>
<evidence type="ECO:0000256" key="8">
    <source>
        <dbReference type="ARBA" id="ARBA00023288"/>
    </source>
</evidence>
<evidence type="ECO:0000256" key="6">
    <source>
        <dbReference type="ARBA" id="ARBA00022729"/>
    </source>
</evidence>
<name>A0ABR4H3P9_9EURO</name>
<keyword evidence="4" id="KW-0964">Secreted</keyword>
<evidence type="ECO:0000259" key="11">
    <source>
        <dbReference type="PROSITE" id="PS52012"/>
    </source>
</evidence>
<keyword evidence="6 10" id="KW-0732">Signal</keyword>
<dbReference type="PROSITE" id="PS52012">
    <property type="entry name" value="CFEM"/>
    <property type="match status" value="1"/>
</dbReference>
<keyword evidence="7" id="KW-1015">Disulfide bond</keyword>
<evidence type="ECO:0000256" key="5">
    <source>
        <dbReference type="ARBA" id="ARBA00022622"/>
    </source>
</evidence>
<comment type="caution">
    <text evidence="12">The sequence shown here is derived from an EMBL/GenBank/DDBJ whole genome shotgun (WGS) entry which is preliminary data.</text>
</comment>
<sequence>MKSPSLPLYSISLLHIALEVFLHTSLGLATTATIADSAPYQSQRPCALRCYGYDSSDSSYIASNIDCDTDPVVENECLCRSDLQSDAVAYLRECVSSSCEKDYDVSLAVSLYTDYCTSAGYTAETTTTPTPSLGTPDPPPTVTVTVLETVVLGAAPRLSAPLLGRIVVALHRRFI</sequence>
<protein>
    <recommendedName>
        <fullName evidence="11">CFEM domain-containing protein</fullName>
    </recommendedName>
</protein>